<feature type="coiled-coil region" evidence="1">
    <location>
        <begin position="394"/>
        <end position="449"/>
    </location>
</feature>
<dbReference type="Proteomes" id="UP000192408">
    <property type="component" value="Unassembled WGS sequence"/>
</dbReference>
<feature type="coiled-coil region" evidence="1">
    <location>
        <begin position="517"/>
        <end position="544"/>
    </location>
</feature>
<evidence type="ECO:0008006" key="5">
    <source>
        <dbReference type="Google" id="ProtNLM"/>
    </source>
</evidence>
<name>A0A1W1V2F3_9PAST</name>
<keyword evidence="2" id="KW-0812">Transmembrane</keyword>
<sequence length="804" mass="86049">MSEKINDLYIEINMETGKLLEGANSASHALSNFEKSLEKASKTVEQFEAKLSKSAKVVKENSTSAGRAGKAVGDLANTMLRGGQSVESYITSISSLGYLFGGLAGIIATAAGVLLADFIGSLSSSESQIQVLKQAMSGLNQVIKLSDSGVAGLSNEYALLLKNNKEMAQHLKNSAINKFEFDIRNAKNAIADLVNEQSSIWKDMGGNGVRSVKEMGVALSNLGTNVDTYSEAMRAAGSDSMMFTSYASTIQQTTEMLAKKFGISREEAFTFGKMLAEVGDNPTPEKINELTRYVSGLSSTTDQGEKALKEWLARLIEAGVNITQVTALLEMLKSTMDDVNTAAQNANFDSMNKALEYQKKLLTEGVQAAEEYKISQAELSDKQKEDLITQTKEVQLLKDKKKATDEAAAKAKQAANQDLQDKKRIVEQLDKYAQSLEVAKLKTQGLEREAFILTATQQLGAKATNDQIKAMQKMAAIRFDMEVATPQFDNLKNQYGLESERLKAEYDQKMAFLKEYAAAHAEKHEEIEATRAAIEEQYRQQREEAMWQEFAKSSEGAAMLTGVIDSLGGAMSNAFTGMLTGSKSVREALTSISSTILNQIVSSIVEWGLASSRRAILDIMNVKKTTAAQVSGIATTTTAQAAATQAQTATSAAAAAQTTAAWTPAAAAASIGSFGAAATIGMTALMGALALAASARKNGGPVSANAMYRVGENNQPEIFKASNGSQYMIPGNSGRVFSNKDVTSNRGGNGGGSVTVVVNQTNHFGDQESRGNDQQLAAKITDMIKGEVTNQIADQMRDGGMLAR</sequence>
<dbReference type="STRING" id="1122938.SAMN05660772_00986"/>
<gene>
    <name evidence="3" type="ORF">SAMN05660772_00986</name>
</gene>
<proteinExistence type="predicted"/>
<keyword evidence="2" id="KW-0472">Membrane</keyword>
<keyword evidence="2" id="KW-1133">Transmembrane helix</keyword>
<evidence type="ECO:0000313" key="4">
    <source>
        <dbReference type="Proteomes" id="UP000192408"/>
    </source>
</evidence>
<feature type="transmembrane region" description="Helical" evidence="2">
    <location>
        <begin position="96"/>
        <end position="119"/>
    </location>
</feature>
<organism evidence="3 4">
    <name type="scientific">Pasteurella testudinis DSM 23072</name>
    <dbReference type="NCBI Taxonomy" id="1122938"/>
    <lineage>
        <taxon>Bacteria</taxon>
        <taxon>Pseudomonadati</taxon>
        <taxon>Pseudomonadota</taxon>
        <taxon>Gammaproteobacteria</taxon>
        <taxon>Pasteurellales</taxon>
        <taxon>Pasteurellaceae</taxon>
        <taxon>Pasteurella</taxon>
    </lineage>
</organism>
<protein>
    <recommendedName>
        <fullName evidence="5">Phage-related minor tail protein</fullName>
    </recommendedName>
</protein>
<dbReference type="EMBL" id="FWWV01000035">
    <property type="protein sequence ID" value="SMB87503.1"/>
    <property type="molecule type" value="Genomic_DNA"/>
</dbReference>
<dbReference type="RefSeq" id="WP_084257540.1">
    <property type="nucleotide sequence ID" value="NZ_FWWV01000035.1"/>
</dbReference>
<dbReference type="AlphaFoldDB" id="A0A1W1V2F3"/>
<keyword evidence="4" id="KW-1185">Reference proteome</keyword>
<evidence type="ECO:0000313" key="3">
    <source>
        <dbReference type="EMBL" id="SMB87503.1"/>
    </source>
</evidence>
<accession>A0A1W1V2F3</accession>
<evidence type="ECO:0000256" key="2">
    <source>
        <dbReference type="SAM" id="Phobius"/>
    </source>
</evidence>
<evidence type="ECO:0000256" key="1">
    <source>
        <dbReference type="SAM" id="Coils"/>
    </source>
</evidence>
<keyword evidence="1" id="KW-0175">Coiled coil</keyword>
<reference evidence="4" key="1">
    <citation type="submission" date="2017-04" db="EMBL/GenBank/DDBJ databases">
        <authorList>
            <person name="Varghese N."/>
            <person name="Submissions S."/>
        </authorList>
    </citation>
    <scope>NUCLEOTIDE SEQUENCE [LARGE SCALE GENOMIC DNA]</scope>
    <source>
        <strain evidence="4">DSM 23072</strain>
    </source>
</reference>